<comment type="caution">
    <text evidence="1">The sequence shown here is derived from an EMBL/GenBank/DDBJ whole genome shotgun (WGS) entry which is preliminary data.</text>
</comment>
<name>A0ABQ5FL26_9ASTR</name>
<dbReference type="EMBL" id="BQNB010017480">
    <property type="protein sequence ID" value="GJT63683.1"/>
    <property type="molecule type" value="Genomic_DNA"/>
</dbReference>
<protein>
    <submittedName>
        <fullName evidence="1">Uncharacterized protein</fullName>
    </submittedName>
</protein>
<organism evidence="1 2">
    <name type="scientific">Tanacetum coccineum</name>
    <dbReference type="NCBI Taxonomy" id="301880"/>
    <lineage>
        <taxon>Eukaryota</taxon>
        <taxon>Viridiplantae</taxon>
        <taxon>Streptophyta</taxon>
        <taxon>Embryophyta</taxon>
        <taxon>Tracheophyta</taxon>
        <taxon>Spermatophyta</taxon>
        <taxon>Magnoliopsida</taxon>
        <taxon>eudicotyledons</taxon>
        <taxon>Gunneridae</taxon>
        <taxon>Pentapetalae</taxon>
        <taxon>asterids</taxon>
        <taxon>campanulids</taxon>
        <taxon>Asterales</taxon>
        <taxon>Asteraceae</taxon>
        <taxon>Asteroideae</taxon>
        <taxon>Anthemideae</taxon>
        <taxon>Anthemidinae</taxon>
        <taxon>Tanacetum</taxon>
    </lineage>
</organism>
<keyword evidence="2" id="KW-1185">Reference proteome</keyword>
<reference evidence="1" key="1">
    <citation type="journal article" date="2022" name="Int. J. Mol. Sci.">
        <title>Draft Genome of Tanacetum Coccineum: Genomic Comparison of Closely Related Tanacetum-Family Plants.</title>
        <authorList>
            <person name="Yamashiro T."/>
            <person name="Shiraishi A."/>
            <person name="Nakayama K."/>
            <person name="Satake H."/>
        </authorList>
    </citation>
    <scope>NUCLEOTIDE SEQUENCE</scope>
</reference>
<gene>
    <name evidence="1" type="ORF">Tco_1015163</name>
</gene>
<reference evidence="1" key="2">
    <citation type="submission" date="2022-01" db="EMBL/GenBank/DDBJ databases">
        <authorList>
            <person name="Yamashiro T."/>
            <person name="Shiraishi A."/>
            <person name="Satake H."/>
            <person name="Nakayama K."/>
        </authorList>
    </citation>
    <scope>NUCLEOTIDE SEQUENCE</scope>
</reference>
<dbReference type="Proteomes" id="UP001151760">
    <property type="component" value="Unassembled WGS sequence"/>
</dbReference>
<accession>A0ABQ5FL26</accession>
<evidence type="ECO:0000313" key="1">
    <source>
        <dbReference type="EMBL" id="GJT63683.1"/>
    </source>
</evidence>
<evidence type="ECO:0000313" key="2">
    <source>
        <dbReference type="Proteomes" id="UP001151760"/>
    </source>
</evidence>
<proteinExistence type="predicted"/>
<sequence>MYASGTPTGHSLSHCALALISNVSPLSSGASYSSVIPSLHTALMDCRDILSAFFLLIHPYTLLDLQRYFYSIWAKPCTGQKSSRALCRAAMPPVRRQSACRNVRSSLFLVFRLPIKFLSLGPIHTTYL</sequence>